<keyword evidence="23" id="KW-1185">Reference proteome</keyword>
<comment type="cofactor">
    <cofactor evidence="2">
        <name>heme b</name>
        <dbReference type="ChEBI" id="CHEBI:60344"/>
    </cofactor>
</comment>
<dbReference type="PRINTS" id="PR00458">
    <property type="entry name" value="PEROXIDASE"/>
</dbReference>
<organism evidence="22 23">
    <name type="scientific">Parasponia andersonii</name>
    <name type="common">Sponia andersonii</name>
    <dbReference type="NCBI Taxonomy" id="3476"/>
    <lineage>
        <taxon>Eukaryota</taxon>
        <taxon>Viridiplantae</taxon>
        <taxon>Streptophyta</taxon>
        <taxon>Embryophyta</taxon>
        <taxon>Tracheophyta</taxon>
        <taxon>Spermatophyta</taxon>
        <taxon>Magnoliopsida</taxon>
        <taxon>eudicotyledons</taxon>
        <taxon>Gunneridae</taxon>
        <taxon>Pentapetalae</taxon>
        <taxon>rosids</taxon>
        <taxon>fabids</taxon>
        <taxon>Rosales</taxon>
        <taxon>Cannabaceae</taxon>
        <taxon>Parasponia</taxon>
    </lineage>
</organism>
<feature type="binding site" evidence="16">
    <location>
        <position position="70"/>
    </location>
    <ligand>
        <name>Ca(2+)</name>
        <dbReference type="ChEBI" id="CHEBI:29108"/>
        <label>1</label>
    </ligand>
</feature>
<evidence type="ECO:0000256" key="13">
    <source>
        <dbReference type="ARBA" id="ARBA00023324"/>
    </source>
</evidence>
<dbReference type="PANTHER" id="PTHR31388:SF270">
    <property type="entry name" value="PEROXIDASE 22-RELATED"/>
    <property type="match status" value="1"/>
</dbReference>
<comment type="catalytic activity">
    <reaction evidence="1">
        <text>2 a phenolic donor + H2O2 = 2 a phenolic radical donor + 2 H2O</text>
        <dbReference type="Rhea" id="RHEA:56136"/>
        <dbReference type="ChEBI" id="CHEBI:15377"/>
        <dbReference type="ChEBI" id="CHEBI:16240"/>
        <dbReference type="ChEBI" id="CHEBI:139520"/>
        <dbReference type="ChEBI" id="CHEBI:139521"/>
        <dbReference type="EC" id="1.11.1.7"/>
    </reaction>
</comment>
<dbReference type="PROSITE" id="PS50873">
    <property type="entry name" value="PEROXIDASE_4"/>
    <property type="match status" value="1"/>
</dbReference>
<evidence type="ECO:0000256" key="6">
    <source>
        <dbReference type="ARBA" id="ARBA00022617"/>
    </source>
</evidence>
<feature type="binding site" evidence="16">
    <location>
        <position position="65"/>
    </location>
    <ligand>
        <name>Ca(2+)</name>
        <dbReference type="ChEBI" id="CHEBI:29108"/>
        <label>1</label>
    </ligand>
</feature>
<evidence type="ECO:0000256" key="7">
    <source>
        <dbReference type="ARBA" id="ARBA00022723"/>
    </source>
</evidence>
<accession>A0A2P5B9W5</accession>
<dbReference type="FunFam" id="1.10.520.10:FF:000001">
    <property type="entry name" value="Peroxidase"/>
    <property type="match status" value="1"/>
</dbReference>
<dbReference type="EMBL" id="JXTB01000327">
    <property type="protein sequence ID" value="PON45577.1"/>
    <property type="molecule type" value="Genomic_DNA"/>
</dbReference>
<feature type="site" description="Transition state stabilizer" evidence="17">
    <location>
        <position position="60"/>
    </location>
</feature>
<feature type="disulfide bond" evidence="18">
    <location>
        <begin position="66"/>
        <end position="71"/>
    </location>
</feature>
<feature type="binding site" evidence="16">
    <location>
        <position position="68"/>
    </location>
    <ligand>
        <name>Ca(2+)</name>
        <dbReference type="ChEBI" id="CHEBI:29108"/>
        <label>1</label>
    </ligand>
</feature>
<dbReference type="PROSITE" id="PS00436">
    <property type="entry name" value="PEROXIDASE_2"/>
    <property type="match status" value="1"/>
</dbReference>
<comment type="caution">
    <text evidence="22">The sequence shown here is derived from an EMBL/GenBank/DDBJ whole genome shotgun (WGS) entry which is preliminary data.</text>
</comment>
<evidence type="ECO:0000256" key="20">
    <source>
        <dbReference type="SAM" id="SignalP"/>
    </source>
</evidence>
<keyword evidence="12" id="KW-0325">Glycoprotein</keyword>
<feature type="binding site" evidence="16">
    <location>
        <position position="72"/>
    </location>
    <ligand>
        <name>Ca(2+)</name>
        <dbReference type="ChEBI" id="CHEBI:29108"/>
        <label>1</label>
    </ligand>
</feature>
<evidence type="ECO:0000256" key="19">
    <source>
        <dbReference type="RuleBase" id="RU004241"/>
    </source>
</evidence>
<keyword evidence="9" id="KW-0560">Oxidoreductase</keyword>
<dbReference type="SUPFAM" id="SSF48113">
    <property type="entry name" value="Heme-dependent peroxidases"/>
    <property type="match status" value="1"/>
</dbReference>
<feature type="active site" description="Proton acceptor" evidence="14">
    <location>
        <position position="64"/>
    </location>
</feature>
<dbReference type="InterPro" id="IPR010255">
    <property type="entry name" value="Haem_peroxidase_sf"/>
</dbReference>
<evidence type="ECO:0000256" key="17">
    <source>
        <dbReference type="PIRSR" id="PIRSR600823-4"/>
    </source>
</evidence>
<dbReference type="Pfam" id="PF00141">
    <property type="entry name" value="peroxidase"/>
    <property type="match status" value="1"/>
</dbReference>
<evidence type="ECO:0000313" key="23">
    <source>
        <dbReference type="Proteomes" id="UP000237105"/>
    </source>
</evidence>
<dbReference type="InterPro" id="IPR002016">
    <property type="entry name" value="Haem_peroxidase"/>
</dbReference>
<feature type="binding site" evidence="16">
    <location>
        <position position="86"/>
    </location>
    <ligand>
        <name>Ca(2+)</name>
        <dbReference type="ChEBI" id="CHEBI:29108"/>
        <label>1</label>
    </ligand>
</feature>
<dbReference type="InterPro" id="IPR019794">
    <property type="entry name" value="Peroxidases_AS"/>
</dbReference>
<evidence type="ECO:0000256" key="9">
    <source>
        <dbReference type="ARBA" id="ARBA00023002"/>
    </source>
</evidence>
<keyword evidence="6" id="KW-0349">Heme</keyword>
<feature type="binding site" evidence="16">
    <location>
        <position position="74"/>
    </location>
    <ligand>
        <name>Ca(2+)</name>
        <dbReference type="ChEBI" id="CHEBI:29108"/>
        <label>1</label>
    </ligand>
</feature>
<feature type="signal peptide" evidence="20">
    <location>
        <begin position="1"/>
        <end position="22"/>
    </location>
</feature>
<evidence type="ECO:0000256" key="10">
    <source>
        <dbReference type="ARBA" id="ARBA00023004"/>
    </source>
</evidence>
<dbReference type="Gene3D" id="1.10.520.10">
    <property type="match status" value="1"/>
</dbReference>
<feature type="chain" id="PRO_5015103505" description="peroxidase" evidence="20">
    <location>
        <begin position="23"/>
        <end position="237"/>
    </location>
</feature>
<feature type="binding site" evidence="15">
    <location>
        <position position="161"/>
    </location>
    <ligand>
        <name>substrate</name>
    </ligand>
</feature>
<sequence>MAFSHFTLLVTIFFAFLVGGFAQLSPTFYDESCPNLTSIVRGVIEDALLTDARIAGSLIRLHFHDCFVIGCDASILLDNTATIESEKEAAPNNNSARGYNVVDNIKSAVENVCPGVVSCADILAIAAEESVCLSGGPSWTIPLGRRDSLIANRTLANEALPGFRETLDELKSKFSDQNLDTTDLVALSARAAPTVATKQKNNKKSKEKKESIHERRLWSYTACADDALYLHMESSNG</sequence>
<feature type="domain" description="Plant heme peroxidase family profile" evidence="21">
    <location>
        <begin position="23"/>
        <end position="237"/>
    </location>
</feature>
<keyword evidence="10" id="KW-0408">Iron</keyword>
<evidence type="ECO:0000256" key="14">
    <source>
        <dbReference type="PIRSR" id="PIRSR600823-1"/>
    </source>
</evidence>
<dbReference type="GO" id="GO:0006979">
    <property type="term" value="P:response to oxidative stress"/>
    <property type="evidence" value="ECO:0007669"/>
    <property type="project" value="InterPro"/>
</dbReference>
<dbReference type="Proteomes" id="UP000237105">
    <property type="component" value="Unassembled WGS sequence"/>
</dbReference>
<evidence type="ECO:0000256" key="1">
    <source>
        <dbReference type="ARBA" id="ARBA00000189"/>
    </source>
</evidence>
<dbReference type="GO" id="GO:0140825">
    <property type="term" value="F:lactoperoxidase activity"/>
    <property type="evidence" value="ECO:0007669"/>
    <property type="project" value="UniProtKB-EC"/>
</dbReference>
<dbReference type="EC" id="1.11.1.7" evidence="4"/>
<proteinExistence type="inferred from homology"/>
<evidence type="ECO:0000256" key="16">
    <source>
        <dbReference type="PIRSR" id="PIRSR600823-3"/>
    </source>
</evidence>
<evidence type="ECO:0000256" key="2">
    <source>
        <dbReference type="ARBA" id="ARBA00001970"/>
    </source>
</evidence>
<comment type="similarity">
    <text evidence="19">Belongs to the peroxidase family.</text>
</comment>
<keyword evidence="8 16" id="KW-0106">Calcium</keyword>
<evidence type="ECO:0000313" key="22">
    <source>
        <dbReference type="EMBL" id="PON45577.1"/>
    </source>
</evidence>
<protein>
    <recommendedName>
        <fullName evidence="4">peroxidase</fullName>
        <ecNumber evidence="4">1.11.1.7</ecNumber>
    </recommendedName>
</protein>
<gene>
    <name evidence="22" type="ORF">PanWU01x14_257980</name>
</gene>
<dbReference type="GO" id="GO:0042744">
    <property type="term" value="P:hydrogen peroxide catabolic process"/>
    <property type="evidence" value="ECO:0007669"/>
    <property type="project" value="UniProtKB-KW"/>
</dbReference>
<evidence type="ECO:0000256" key="8">
    <source>
        <dbReference type="ARBA" id="ARBA00022837"/>
    </source>
</evidence>
<evidence type="ECO:0000259" key="21">
    <source>
        <dbReference type="PROSITE" id="PS50873"/>
    </source>
</evidence>
<keyword evidence="11 18" id="KW-1015">Disulfide bond</keyword>
<dbReference type="AlphaFoldDB" id="A0A2P5B9W5"/>
<dbReference type="PRINTS" id="PR00461">
    <property type="entry name" value="PLPEROXIDASE"/>
</dbReference>
<keyword evidence="5 22" id="KW-0575">Peroxidase</keyword>
<dbReference type="GO" id="GO:0020037">
    <property type="term" value="F:heme binding"/>
    <property type="evidence" value="ECO:0007669"/>
    <property type="project" value="InterPro"/>
</dbReference>
<dbReference type="STRING" id="3476.A0A2P5B9W5"/>
<comment type="cofactor">
    <cofactor evidence="16">
        <name>Ca(2+)</name>
        <dbReference type="ChEBI" id="CHEBI:29108"/>
    </cofactor>
    <text evidence="16">Binds 2 calcium ions per subunit.</text>
</comment>
<evidence type="ECO:0000256" key="4">
    <source>
        <dbReference type="ARBA" id="ARBA00012313"/>
    </source>
</evidence>
<evidence type="ECO:0000256" key="15">
    <source>
        <dbReference type="PIRSR" id="PIRSR600823-2"/>
    </source>
</evidence>
<dbReference type="InterPro" id="IPR000823">
    <property type="entry name" value="Peroxidase_pln"/>
</dbReference>
<dbReference type="PANTHER" id="PTHR31388">
    <property type="entry name" value="PEROXIDASE 72-RELATED"/>
    <property type="match status" value="1"/>
</dbReference>
<dbReference type="OrthoDB" id="1421480at2759"/>
<evidence type="ECO:0000256" key="11">
    <source>
        <dbReference type="ARBA" id="ARBA00023157"/>
    </source>
</evidence>
<dbReference type="Gene3D" id="1.10.420.10">
    <property type="entry name" value="Peroxidase, domain 2"/>
    <property type="match status" value="1"/>
</dbReference>
<keyword evidence="13" id="KW-0376">Hydrogen peroxide</keyword>
<evidence type="ECO:0000256" key="12">
    <source>
        <dbReference type="ARBA" id="ARBA00023180"/>
    </source>
</evidence>
<keyword evidence="20" id="KW-0732">Signal</keyword>
<comment type="function">
    <text evidence="3">Removal of H(2)O(2), oxidation of toxic reductants, biosynthesis and degradation of lignin, suberization, auxin catabolism, response to environmental stresses such as wounding, pathogen attack and oxidative stress. These functions might be dependent on each isozyme/isoform in each plant tissue.</text>
</comment>
<evidence type="ECO:0000256" key="18">
    <source>
        <dbReference type="PIRSR" id="PIRSR600823-5"/>
    </source>
</evidence>
<evidence type="ECO:0000256" key="3">
    <source>
        <dbReference type="ARBA" id="ARBA00002322"/>
    </source>
</evidence>
<keyword evidence="7 16" id="KW-0479">Metal-binding</keyword>
<feature type="disulfide bond" evidence="18">
    <location>
        <begin position="33"/>
        <end position="113"/>
    </location>
</feature>
<evidence type="ECO:0000256" key="5">
    <source>
        <dbReference type="ARBA" id="ARBA00022559"/>
    </source>
</evidence>
<dbReference type="GO" id="GO:0046872">
    <property type="term" value="F:metal ion binding"/>
    <property type="evidence" value="ECO:0007669"/>
    <property type="project" value="UniProtKB-KW"/>
</dbReference>
<reference evidence="23" key="1">
    <citation type="submission" date="2016-06" db="EMBL/GenBank/DDBJ databases">
        <title>Parallel loss of symbiosis genes in relatives of nitrogen-fixing non-legume Parasponia.</title>
        <authorList>
            <person name="Van Velzen R."/>
            <person name="Holmer R."/>
            <person name="Bu F."/>
            <person name="Rutten L."/>
            <person name="Van Zeijl A."/>
            <person name="Liu W."/>
            <person name="Santuari L."/>
            <person name="Cao Q."/>
            <person name="Sharma T."/>
            <person name="Shen D."/>
            <person name="Roswanjaya Y."/>
            <person name="Wardhani T."/>
            <person name="Kalhor M.S."/>
            <person name="Jansen J."/>
            <person name="Van den Hoogen J."/>
            <person name="Gungor B."/>
            <person name="Hartog M."/>
            <person name="Hontelez J."/>
            <person name="Verver J."/>
            <person name="Yang W.-C."/>
            <person name="Schijlen E."/>
            <person name="Repin R."/>
            <person name="Schilthuizen M."/>
            <person name="Schranz E."/>
            <person name="Heidstra R."/>
            <person name="Miyata K."/>
            <person name="Fedorova E."/>
            <person name="Kohlen W."/>
            <person name="Bisseling T."/>
            <person name="Smit S."/>
            <person name="Geurts R."/>
        </authorList>
    </citation>
    <scope>NUCLEOTIDE SEQUENCE [LARGE SCALE GENOMIC DNA]</scope>
    <source>
        <strain evidence="23">cv. WU1-14</strain>
    </source>
</reference>
<name>A0A2P5B9W5_PARAD</name>